<accession>A0ABW1JKU4</accession>
<dbReference type="RefSeq" id="WP_378598057.1">
    <property type="nucleotide sequence ID" value="NZ_JBHSQN010000001.1"/>
</dbReference>
<sequence>MPTVRTPKPFLSIADQIALLTSRGMTIESPELADRWLRAVGYYRLSGYSYPFRAPDPQDTSKLTDDFIPGTTFAEVVGLYEFDRHLKNLIMSGLERIEVAMRSQIGYTLGSHGPLAYEQSHIFRPQFCGSINHTKWLSTARGRVGRAKGHDAAVDHHIANYGGDIPIWVLTDVLDFGDLSKLFAGMTSVDQQRIMQWFAITPPPLTPNLSENQRRKQRKRWKQNPPLANWLLHLTIVRNICAHHSRLWNRRLTPVGTPALTGLPGFEGLPPDQFESVYGTLCLIAFLLATTSPGNTWTCKVSHLVDSSFAEFSIRTVQEMGFPVDWKDLPRWADAS</sequence>
<organism evidence="1 2">
    <name type="scientific">Nocardia lasii</name>
    <dbReference type="NCBI Taxonomy" id="1616107"/>
    <lineage>
        <taxon>Bacteria</taxon>
        <taxon>Bacillati</taxon>
        <taxon>Actinomycetota</taxon>
        <taxon>Actinomycetes</taxon>
        <taxon>Mycobacteriales</taxon>
        <taxon>Nocardiaceae</taxon>
        <taxon>Nocardia</taxon>
    </lineage>
</organism>
<gene>
    <name evidence="1" type="ORF">ACFP3H_00655</name>
</gene>
<evidence type="ECO:0000313" key="1">
    <source>
        <dbReference type="EMBL" id="MFC6009552.1"/>
    </source>
</evidence>
<protein>
    <submittedName>
        <fullName evidence="1">Abi family protein</fullName>
    </submittedName>
</protein>
<keyword evidence="2" id="KW-1185">Reference proteome</keyword>
<proteinExistence type="predicted"/>
<comment type="caution">
    <text evidence="1">The sequence shown here is derived from an EMBL/GenBank/DDBJ whole genome shotgun (WGS) entry which is preliminary data.</text>
</comment>
<reference evidence="2" key="1">
    <citation type="journal article" date="2019" name="Int. J. Syst. Evol. Microbiol.">
        <title>The Global Catalogue of Microorganisms (GCM) 10K type strain sequencing project: providing services to taxonomists for standard genome sequencing and annotation.</title>
        <authorList>
            <consortium name="The Broad Institute Genomics Platform"/>
            <consortium name="The Broad Institute Genome Sequencing Center for Infectious Disease"/>
            <person name="Wu L."/>
            <person name="Ma J."/>
        </authorList>
    </citation>
    <scope>NUCLEOTIDE SEQUENCE [LARGE SCALE GENOMIC DNA]</scope>
    <source>
        <strain evidence="2">CCUG 36956</strain>
    </source>
</reference>
<dbReference type="InterPro" id="IPR011664">
    <property type="entry name" value="Abi_system_AbiD/AbiF-like"/>
</dbReference>
<name>A0ABW1JKU4_9NOCA</name>
<dbReference type="EMBL" id="JBHSQN010000001">
    <property type="protein sequence ID" value="MFC6009552.1"/>
    <property type="molecule type" value="Genomic_DNA"/>
</dbReference>
<dbReference type="Proteomes" id="UP001596223">
    <property type="component" value="Unassembled WGS sequence"/>
</dbReference>
<dbReference type="Pfam" id="PF07751">
    <property type="entry name" value="Abi_2"/>
    <property type="match status" value="1"/>
</dbReference>
<evidence type="ECO:0000313" key="2">
    <source>
        <dbReference type="Proteomes" id="UP001596223"/>
    </source>
</evidence>